<dbReference type="EMBL" id="AP024086">
    <property type="protein sequence ID" value="BCL63196.1"/>
    <property type="molecule type" value="Genomic_DNA"/>
</dbReference>
<dbReference type="InterPro" id="IPR014757">
    <property type="entry name" value="Tscrpt_reg_IclR_C"/>
</dbReference>
<evidence type="ECO:0000313" key="5">
    <source>
        <dbReference type="Proteomes" id="UP000826725"/>
    </source>
</evidence>
<evidence type="ECO:0000259" key="2">
    <source>
        <dbReference type="PROSITE" id="PS51077"/>
    </source>
</evidence>
<evidence type="ECO:0000313" key="4">
    <source>
        <dbReference type="EMBL" id="BCL63196.1"/>
    </source>
</evidence>
<dbReference type="AlphaFoldDB" id="A0A8D5FMC9"/>
<sequence>MENSNQQQEKPANSSSAEKALNILLAFAPYNNEMGTTELSRKLGIHKSTTSRLIKLLVATNFLQQNPITRKYMLGKSALKIGTATTRSINSKLLVIAQPYLTELSQMMGESVALEMLSGTNVVLALHVEGPSHIRFNFQQGEQVPINVAAGAKVILSHSDPKFLELCLQQKFTRFNENTIVTRKDYLNLLKEIKQTGIAYDRGERYRDTHAMAAAIHSPDGAPKAAVVIAGPAFRMTSDFLETAIPTLRETAKKISNHLF</sequence>
<dbReference type="SMART" id="SM00346">
    <property type="entry name" value="HTH_ICLR"/>
    <property type="match status" value="1"/>
</dbReference>
<reference evidence="4" key="1">
    <citation type="submission" date="2020-09" db="EMBL/GenBank/DDBJ databases">
        <title>Desulfogranum mesoprofundum gen. nov., sp. nov., a novel mesophilic, sulfate-reducing chemolithoautotroph isolated from a deep-sea hydrothermal vent chimney in the Suiyo Seamount.</title>
        <authorList>
            <person name="Hashimoto Y."/>
            <person name="Nakagawa S."/>
        </authorList>
    </citation>
    <scope>NUCLEOTIDE SEQUENCE</scope>
    <source>
        <strain evidence="4">KT2</strain>
    </source>
</reference>
<dbReference type="PANTHER" id="PTHR30136">
    <property type="entry name" value="HELIX-TURN-HELIX TRANSCRIPTIONAL REGULATOR, ICLR FAMILY"/>
    <property type="match status" value="1"/>
</dbReference>
<dbReference type="InterPro" id="IPR050707">
    <property type="entry name" value="HTH_MetabolicPath_Reg"/>
</dbReference>
<accession>A0A8D5FMC9</accession>
<name>A0A8D5FMC9_9BACT</name>
<dbReference type="Pfam" id="PF01614">
    <property type="entry name" value="IclR_C"/>
    <property type="match status" value="1"/>
</dbReference>
<dbReference type="GO" id="GO:0045892">
    <property type="term" value="P:negative regulation of DNA-templated transcription"/>
    <property type="evidence" value="ECO:0007669"/>
    <property type="project" value="TreeGrafter"/>
</dbReference>
<dbReference type="GO" id="GO:0003677">
    <property type="term" value="F:DNA binding"/>
    <property type="evidence" value="ECO:0007669"/>
    <property type="project" value="UniProtKB-KW"/>
</dbReference>
<proteinExistence type="predicted"/>
<organism evidence="4 5">
    <name type="scientific">Desulfomarina profundi</name>
    <dbReference type="NCBI Taxonomy" id="2772557"/>
    <lineage>
        <taxon>Bacteria</taxon>
        <taxon>Pseudomonadati</taxon>
        <taxon>Thermodesulfobacteriota</taxon>
        <taxon>Desulfobulbia</taxon>
        <taxon>Desulfobulbales</taxon>
        <taxon>Desulfobulbaceae</taxon>
        <taxon>Desulfomarina</taxon>
    </lineage>
</organism>
<dbReference type="PROSITE" id="PS51077">
    <property type="entry name" value="HTH_ICLR"/>
    <property type="match status" value="1"/>
</dbReference>
<gene>
    <name evidence="4" type="ORF">DGMP_38890</name>
</gene>
<dbReference type="PANTHER" id="PTHR30136:SF24">
    <property type="entry name" value="HTH-TYPE TRANSCRIPTIONAL REPRESSOR ALLR"/>
    <property type="match status" value="1"/>
</dbReference>
<feature type="domain" description="IclR-ED" evidence="3">
    <location>
        <begin position="77"/>
        <end position="260"/>
    </location>
</feature>
<dbReference type="PROSITE" id="PS51078">
    <property type="entry name" value="ICLR_ED"/>
    <property type="match status" value="1"/>
</dbReference>
<evidence type="ECO:0000259" key="3">
    <source>
        <dbReference type="PROSITE" id="PS51078"/>
    </source>
</evidence>
<dbReference type="Pfam" id="PF09339">
    <property type="entry name" value="HTH_IclR"/>
    <property type="match status" value="1"/>
</dbReference>
<keyword evidence="5" id="KW-1185">Reference proteome</keyword>
<dbReference type="RefSeq" id="WP_228855471.1">
    <property type="nucleotide sequence ID" value="NZ_AP024086.1"/>
</dbReference>
<protein>
    <submittedName>
        <fullName evidence="4">IclR family transcriptional regulator</fullName>
    </submittedName>
</protein>
<dbReference type="KEGG" id="dbk:DGMP_38890"/>
<feature type="domain" description="HTH iclR-type" evidence="2">
    <location>
        <begin position="14"/>
        <end position="76"/>
    </location>
</feature>
<evidence type="ECO:0000256" key="1">
    <source>
        <dbReference type="ARBA" id="ARBA00023125"/>
    </source>
</evidence>
<dbReference type="GO" id="GO:0003700">
    <property type="term" value="F:DNA-binding transcription factor activity"/>
    <property type="evidence" value="ECO:0007669"/>
    <property type="project" value="TreeGrafter"/>
</dbReference>
<keyword evidence="1" id="KW-0238">DNA-binding</keyword>
<dbReference type="InterPro" id="IPR005471">
    <property type="entry name" value="Tscrpt_reg_IclR_N"/>
</dbReference>
<dbReference type="Proteomes" id="UP000826725">
    <property type="component" value="Chromosome"/>
</dbReference>